<proteinExistence type="predicted"/>
<gene>
    <name evidence="1" type="ORF">BN2476_230059</name>
</gene>
<dbReference type="AlphaFoldDB" id="A0A1N7RWR0"/>
<organism evidence="1 2">
    <name type="scientific">Paraburkholderia piptadeniae</name>
    <dbReference type="NCBI Taxonomy" id="1701573"/>
    <lineage>
        <taxon>Bacteria</taxon>
        <taxon>Pseudomonadati</taxon>
        <taxon>Pseudomonadota</taxon>
        <taxon>Betaproteobacteria</taxon>
        <taxon>Burkholderiales</taxon>
        <taxon>Burkholderiaceae</taxon>
        <taxon>Paraburkholderia</taxon>
    </lineage>
</organism>
<reference evidence="1" key="1">
    <citation type="submission" date="2016-12" db="EMBL/GenBank/DDBJ databases">
        <authorList>
            <person name="Moulin L."/>
        </authorList>
    </citation>
    <scope>NUCLEOTIDE SEQUENCE [LARGE SCALE GENOMIC DNA]</scope>
    <source>
        <strain evidence="1">STM 7183</strain>
    </source>
</reference>
<dbReference type="EMBL" id="CYGY02000023">
    <property type="protein sequence ID" value="SIT39519.1"/>
    <property type="molecule type" value="Genomic_DNA"/>
</dbReference>
<name>A0A1N7RWR0_9BURK</name>
<accession>A0A1N7RWR0</accession>
<keyword evidence="2" id="KW-1185">Reference proteome</keyword>
<dbReference type="Proteomes" id="UP000195569">
    <property type="component" value="Unassembled WGS sequence"/>
</dbReference>
<comment type="caution">
    <text evidence="1">The sequence shown here is derived from an EMBL/GenBank/DDBJ whole genome shotgun (WGS) entry which is preliminary data.</text>
</comment>
<protein>
    <submittedName>
        <fullName evidence="1">Uncharacterized protein</fullName>
    </submittedName>
</protein>
<sequence length="44" mass="5091">MFVFETLMNVYEKVKFDSTKVDVRFRTPGGANATPGRYFRQTAN</sequence>
<evidence type="ECO:0000313" key="2">
    <source>
        <dbReference type="Proteomes" id="UP000195569"/>
    </source>
</evidence>
<evidence type="ECO:0000313" key="1">
    <source>
        <dbReference type="EMBL" id="SIT39519.1"/>
    </source>
</evidence>